<dbReference type="GO" id="GO:0005524">
    <property type="term" value="F:ATP binding"/>
    <property type="evidence" value="ECO:0007669"/>
    <property type="project" value="UniProtKB-KW"/>
</dbReference>
<dbReference type="InterPro" id="IPR027417">
    <property type="entry name" value="P-loop_NTPase"/>
</dbReference>
<evidence type="ECO:0000256" key="1">
    <source>
        <dbReference type="ARBA" id="ARBA00009391"/>
    </source>
</evidence>
<feature type="compositionally biased region" description="Acidic residues" evidence="6">
    <location>
        <begin position="359"/>
        <end position="369"/>
    </location>
</feature>
<sequence length="369" mass="40951">MGSFFKKHVKKNAEQQHVTVWLDTGLPHLNKAVSGSYSGGFPCGRVSEVFGWESSGKTYIATQAMISCQKVGGIAIFMDHEKSFDSKLAEKCGLDVGENGNWIYQHPKNFEESIAYAGNICRTIREEKIIDPETPITLVFDSLAFMIPKQIQEKMTNKANGKESKKDDLNMNDNTALARCTAAYFPTIASWASDYNVCVLFLNQCRQDLSVTFGDNTKAAGGKTPAFTCSVRVQLSKAQIKDKTTHERIGDVVTAKVIKNKVAPPFKTASWNFYYDTDIGIDSTESLVDHMLLIGYLQKNSSGRIMLGDKAYSRSDVIASFKKMPNDKIVSLLERWYKDNAEAADSATEMNDADKPVDDTEYGDVDVTV</sequence>
<comment type="similarity">
    <text evidence="1">Belongs to the RecA family.</text>
</comment>
<feature type="domain" description="RecA family profile 2" evidence="7">
    <location>
        <begin position="210"/>
        <end position="286"/>
    </location>
</feature>
<evidence type="ECO:0000256" key="5">
    <source>
        <dbReference type="ARBA" id="ARBA00023172"/>
    </source>
</evidence>
<accession>A0A5M9QWJ1</accession>
<evidence type="ECO:0000313" key="9">
    <source>
        <dbReference type="Proteomes" id="UP000322181"/>
    </source>
</evidence>
<evidence type="ECO:0000313" key="8">
    <source>
        <dbReference type="EMBL" id="KAA8713074.1"/>
    </source>
</evidence>
<protein>
    <recommendedName>
        <fullName evidence="2">Protein RecA</fullName>
    </recommendedName>
</protein>
<dbReference type="GO" id="GO:0006310">
    <property type="term" value="P:DNA recombination"/>
    <property type="evidence" value="ECO:0007669"/>
    <property type="project" value="UniProtKB-KW"/>
</dbReference>
<evidence type="ECO:0000256" key="4">
    <source>
        <dbReference type="ARBA" id="ARBA00022840"/>
    </source>
</evidence>
<evidence type="ECO:0000256" key="3">
    <source>
        <dbReference type="ARBA" id="ARBA00022741"/>
    </source>
</evidence>
<dbReference type="PRINTS" id="PR00142">
    <property type="entry name" value="RECA"/>
</dbReference>
<dbReference type="Gene3D" id="3.40.50.300">
    <property type="entry name" value="P-loop containing nucleotide triphosphate hydrolases"/>
    <property type="match status" value="1"/>
</dbReference>
<reference evidence="8 9" key="1">
    <citation type="submission" date="2019-09" db="EMBL/GenBank/DDBJ databases">
        <title>Draft genome sequence of various Type strains from the CCUG.</title>
        <authorList>
            <person name="Pineiro-Iglesias B."/>
            <person name="Tunovic T."/>
            <person name="Unosson C."/>
            <person name="Inganas E."/>
            <person name="Ohlen M."/>
            <person name="Cardew S."/>
            <person name="Jensie-Markopoulos S."/>
            <person name="Salva-Serra F."/>
            <person name="Jaen-Luchoro D."/>
            <person name="Karlsson R."/>
            <person name="Svensson-Stadler L."/>
            <person name="Chun J."/>
            <person name="Moore E."/>
        </authorList>
    </citation>
    <scope>NUCLEOTIDE SEQUENCE [LARGE SCALE GENOMIC DNA]</scope>
    <source>
        <strain evidence="8 9">CCUG 53682T</strain>
    </source>
</reference>
<dbReference type="InterPro" id="IPR049428">
    <property type="entry name" value="RecA-like_N"/>
</dbReference>
<dbReference type="GO" id="GO:0003697">
    <property type="term" value="F:single-stranded DNA binding"/>
    <property type="evidence" value="ECO:0007669"/>
    <property type="project" value="InterPro"/>
</dbReference>
<dbReference type="Pfam" id="PF00154">
    <property type="entry name" value="RecA_N"/>
    <property type="match status" value="1"/>
</dbReference>
<dbReference type="OrthoDB" id="9156496at2"/>
<dbReference type="GO" id="GO:0008094">
    <property type="term" value="F:ATP-dependent activity, acting on DNA"/>
    <property type="evidence" value="ECO:0007669"/>
    <property type="project" value="InterPro"/>
</dbReference>
<evidence type="ECO:0000256" key="2">
    <source>
        <dbReference type="ARBA" id="ARBA00015553"/>
    </source>
</evidence>
<dbReference type="PANTHER" id="PTHR45900:SF1">
    <property type="entry name" value="MITOCHONDRIAL DNA REPAIR PROTEIN RECA HOMOLOG-RELATED"/>
    <property type="match status" value="1"/>
</dbReference>
<dbReference type="Proteomes" id="UP000322181">
    <property type="component" value="Unassembled WGS sequence"/>
</dbReference>
<proteinExistence type="inferred from homology"/>
<name>A0A5M9QWJ1_9GAMM</name>
<dbReference type="AlphaFoldDB" id="A0A5M9QWJ1"/>
<dbReference type="GO" id="GO:0005829">
    <property type="term" value="C:cytosol"/>
    <property type="evidence" value="ECO:0007669"/>
    <property type="project" value="TreeGrafter"/>
</dbReference>
<dbReference type="SUPFAM" id="SSF52540">
    <property type="entry name" value="P-loop containing nucleoside triphosphate hydrolases"/>
    <property type="match status" value="1"/>
</dbReference>
<keyword evidence="5" id="KW-0233">DNA recombination</keyword>
<keyword evidence="3" id="KW-0547">Nucleotide-binding</keyword>
<dbReference type="PROSITE" id="PS50163">
    <property type="entry name" value="RECA_3"/>
    <property type="match status" value="1"/>
</dbReference>
<organism evidence="8 9">
    <name type="scientific">Morganella psychrotolerans</name>
    <dbReference type="NCBI Taxonomy" id="368603"/>
    <lineage>
        <taxon>Bacteria</taxon>
        <taxon>Pseudomonadati</taxon>
        <taxon>Pseudomonadota</taxon>
        <taxon>Gammaproteobacteria</taxon>
        <taxon>Enterobacterales</taxon>
        <taxon>Morganellaceae</taxon>
        <taxon>Morganella</taxon>
    </lineage>
</organism>
<keyword evidence="4" id="KW-0067">ATP-binding</keyword>
<feature type="region of interest" description="Disordered" evidence="6">
    <location>
        <begin position="344"/>
        <end position="369"/>
    </location>
</feature>
<comment type="caution">
    <text evidence="8">The sequence shown here is derived from an EMBL/GenBank/DDBJ whole genome shotgun (WGS) entry which is preliminary data.</text>
</comment>
<evidence type="ECO:0000256" key="6">
    <source>
        <dbReference type="SAM" id="MobiDB-lite"/>
    </source>
</evidence>
<dbReference type="GO" id="GO:0006281">
    <property type="term" value="P:DNA repair"/>
    <property type="evidence" value="ECO:0007669"/>
    <property type="project" value="InterPro"/>
</dbReference>
<dbReference type="InterPro" id="IPR020587">
    <property type="entry name" value="RecA_monomer-monomer_interface"/>
</dbReference>
<dbReference type="PANTHER" id="PTHR45900">
    <property type="entry name" value="RECA"/>
    <property type="match status" value="1"/>
</dbReference>
<dbReference type="InterPro" id="IPR013765">
    <property type="entry name" value="DNA_recomb/repair_RecA"/>
</dbReference>
<evidence type="ECO:0000259" key="7">
    <source>
        <dbReference type="PROSITE" id="PS50163"/>
    </source>
</evidence>
<dbReference type="EMBL" id="VXKB01000008">
    <property type="protein sequence ID" value="KAA8713074.1"/>
    <property type="molecule type" value="Genomic_DNA"/>
</dbReference>
<gene>
    <name evidence="8" type="ORF">F4V73_17985</name>
</gene>